<protein>
    <recommendedName>
        <fullName evidence="3">SalK</fullName>
    </recommendedName>
</protein>
<name>A0A6P2C2V8_9ACTN</name>
<dbReference type="InterPro" id="IPR054058">
    <property type="entry name" value="HTH_67"/>
</dbReference>
<organism evidence="1 2">
    <name type="scientific">Trebonia kvetii</name>
    <dbReference type="NCBI Taxonomy" id="2480626"/>
    <lineage>
        <taxon>Bacteria</taxon>
        <taxon>Bacillati</taxon>
        <taxon>Actinomycetota</taxon>
        <taxon>Actinomycetes</taxon>
        <taxon>Streptosporangiales</taxon>
        <taxon>Treboniaceae</taxon>
        <taxon>Trebonia</taxon>
    </lineage>
</organism>
<dbReference type="NCBIfam" id="NF047719">
    <property type="entry name" value="SCO6745_fam_HTH"/>
    <property type="match status" value="1"/>
</dbReference>
<dbReference type="EMBL" id="RPFW01000002">
    <property type="protein sequence ID" value="TVZ05500.1"/>
    <property type="molecule type" value="Genomic_DNA"/>
</dbReference>
<dbReference type="Proteomes" id="UP000460272">
    <property type="component" value="Unassembled WGS sequence"/>
</dbReference>
<proteinExistence type="predicted"/>
<comment type="caution">
    <text evidence="1">The sequence shown here is derived from an EMBL/GenBank/DDBJ whole genome shotgun (WGS) entry which is preliminary data.</text>
</comment>
<gene>
    <name evidence="1" type="ORF">EAS64_13260</name>
</gene>
<sequence>MEPTVTLARRFWAAIEPIHSVVYFAPEPLEAARKTGLRGFWMSYFAGRVAPLGPLPAPAVEAMTYGFSPAIVSRAIPDAWKFASAESVLAARLESAPEALRRHVDGPLLARAGELADLLWQAVEGCRFDGRPLAAAWAGVPRPADQVGALWLATTVLREHRGDGHVLAGVAHGLRGLDATVTFAATGAITRAMIQPTRGWTDEDWAQSSRRLAARGLLDSGGRLTKTGGALRREVEDLTDRLAAGPVERLGSTGVELAIELATPVSRHLMDTGLIPLPNPIGAPRP</sequence>
<reference evidence="1 2" key="1">
    <citation type="submission" date="2018-11" db="EMBL/GenBank/DDBJ databases">
        <title>Trebonia kvetii gen.nov., sp.nov., a novel acidophilic actinobacterium, and proposal of the new actinobacterial family Treboniaceae fam. nov.</title>
        <authorList>
            <person name="Rapoport D."/>
            <person name="Sagova-Mareckova M."/>
            <person name="Sedlacek I."/>
            <person name="Provaznik J."/>
            <person name="Kralova S."/>
            <person name="Pavlinic D."/>
            <person name="Benes V."/>
            <person name="Kopecky J."/>
        </authorList>
    </citation>
    <scope>NUCLEOTIDE SEQUENCE [LARGE SCALE GENOMIC DNA]</scope>
    <source>
        <strain evidence="1 2">15Tr583</strain>
    </source>
</reference>
<accession>A0A6P2C2V8</accession>
<evidence type="ECO:0000313" key="2">
    <source>
        <dbReference type="Proteomes" id="UP000460272"/>
    </source>
</evidence>
<dbReference type="RefSeq" id="WP_145853201.1">
    <property type="nucleotide sequence ID" value="NZ_RPFW01000002.1"/>
</dbReference>
<evidence type="ECO:0000313" key="1">
    <source>
        <dbReference type="EMBL" id="TVZ05500.1"/>
    </source>
</evidence>
<keyword evidence="2" id="KW-1185">Reference proteome</keyword>
<evidence type="ECO:0008006" key="3">
    <source>
        <dbReference type="Google" id="ProtNLM"/>
    </source>
</evidence>
<dbReference type="Pfam" id="PF21863">
    <property type="entry name" value="HTH_67"/>
    <property type="match status" value="1"/>
</dbReference>
<dbReference type="AlphaFoldDB" id="A0A6P2C2V8"/>
<dbReference type="OrthoDB" id="157052at2"/>